<proteinExistence type="predicted"/>
<name>A0AAV0B7E5_PHAPC</name>
<gene>
    <name evidence="1" type="ORF">PPACK8108_LOCUS13960</name>
</gene>
<comment type="caution">
    <text evidence="1">The sequence shown here is derived from an EMBL/GenBank/DDBJ whole genome shotgun (WGS) entry which is preliminary data.</text>
</comment>
<dbReference type="PANTHER" id="PTHR11799">
    <property type="entry name" value="PARAOXONASE"/>
    <property type="match status" value="1"/>
</dbReference>
<dbReference type="InterPro" id="IPR011042">
    <property type="entry name" value="6-blade_b-propeller_TolB-like"/>
</dbReference>
<evidence type="ECO:0000313" key="2">
    <source>
        <dbReference type="Proteomes" id="UP001153365"/>
    </source>
</evidence>
<accession>A0AAV0B7E5</accession>
<organism evidence="1 2">
    <name type="scientific">Phakopsora pachyrhizi</name>
    <name type="common">Asian soybean rust disease fungus</name>
    <dbReference type="NCBI Taxonomy" id="170000"/>
    <lineage>
        <taxon>Eukaryota</taxon>
        <taxon>Fungi</taxon>
        <taxon>Dikarya</taxon>
        <taxon>Basidiomycota</taxon>
        <taxon>Pucciniomycotina</taxon>
        <taxon>Pucciniomycetes</taxon>
        <taxon>Pucciniales</taxon>
        <taxon>Phakopsoraceae</taxon>
        <taxon>Phakopsora</taxon>
    </lineage>
</organism>
<reference evidence="1" key="1">
    <citation type="submission" date="2022-06" db="EMBL/GenBank/DDBJ databases">
        <authorList>
            <consortium name="SYNGENTA / RWTH Aachen University"/>
        </authorList>
    </citation>
    <scope>NUCLEOTIDE SEQUENCE</scope>
</reference>
<dbReference type="PANTHER" id="PTHR11799:SF30">
    <property type="entry name" value="SERUM PARAOXONASE_ARYLESTERASE 2"/>
    <property type="match status" value="1"/>
</dbReference>
<evidence type="ECO:0000313" key="1">
    <source>
        <dbReference type="EMBL" id="CAH7681371.1"/>
    </source>
</evidence>
<dbReference type="AlphaFoldDB" id="A0AAV0B7E5"/>
<dbReference type="EMBL" id="CALTRL010003538">
    <property type="protein sequence ID" value="CAH7681371.1"/>
    <property type="molecule type" value="Genomic_DNA"/>
</dbReference>
<dbReference type="InterPro" id="IPR051288">
    <property type="entry name" value="Serum_paraoxonase/arylesterase"/>
</dbReference>
<dbReference type="Proteomes" id="UP001153365">
    <property type="component" value="Unassembled WGS sequence"/>
</dbReference>
<sequence length="529" mass="60372">MFCKVNLISRLKKIIFSILILTISYWIQSVLRFQLIKPNLPTNTYELRSVLNSSSTIRPDGQQPCKVLKKTFDDGQSLKFCEDIFDWRSKGLIILSCDSNRHQWNTVMGPLKDSKPRGSLYVYDYKNSFLPSNHSDTNNDDDQILIYPLILKGFPTQRDFHPLGIEIAEKANDDHEDSKSLTRMFVINHRGDRSVIEVFDLSLVNSLEGSGKYDDGKNGGLREIYSRVENFVECDWVRTISDDLIKTPNSIVSLQRNSVLISNDHYFNRRSNPFLHILETWFALPITNVIQVEFKDQDTRPLDRGIEPPSLDELERLGVTASKVINRLSFPNGISLSPNSRTLVISSSMTQTLRFYNLKNRLGSERTTENDLWLRNFEYLGSLKLNFTPDNLVFSSDRQLIVAGHPHGLSLVRYVKDHARRPLPGSWVSIVTRTDLNDETPTVEKHEEGESKGQKEGKFLNVKTLKVQDVFRDNGSFFGTSSTALIINGSSLVHQQLQKDEKSQKAHGSHQKLVVSGLYQVGLLECELY</sequence>
<dbReference type="SUPFAM" id="SSF63829">
    <property type="entry name" value="Calcium-dependent phosphotriesterase"/>
    <property type="match status" value="1"/>
</dbReference>
<dbReference type="Gene3D" id="2.120.10.30">
    <property type="entry name" value="TolB, C-terminal domain"/>
    <property type="match status" value="1"/>
</dbReference>
<protein>
    <submittedName>
        <fullName evidence="1">Expressed protein</fullName>
    </submittedName>
</protein>
<keyword evidence="2" id="KW-1185">Reference proteome</keyword>